<protein>
    <submittedName>
        <fullName evidence="1">Alpha/beta hydrolase</fullName>
    </submittedName>
</protein>
<accession>A0ABT1G286</accession>
<dbReference type="RefSeq" id="WP_253578323.1">
    <property type="nucleotide sequence ID" value="NZ_JAMFTQ010000009.1"/>
</dbReference>
<sequence length="300" mass="31131">MARAGRAGADLVAQDPAFEPLAQGSPADAYPVNDQASDTFQVGGVERSLPDALQLEQLVSYIEATYDRDAEQYLALLPDRITHAAMLMLGSGIDQTMPGVAFPGDVRVEESEFGQVFVPSSAAGSASGSASGGVWAVSVWDGPRSARDNAWRPEVAGAAELADVRILDLDDPARLGEAIDFVRALGADKVAVWAYSSGAAALASASGVSAGGGGAAGGAPRGADAYVLTFPTALPPTGGAPVLLQVATQDEVAPFLPEELMMLSEATTITVQRYHSTHHIATPAESRRRIRDVADFLRAL</sequence>
<evidence type="ECO:0000313" key="1">
    <source>
        <dbReference type="EMBL" id="MCP1388139.1"/>
    </source>
</evidence>
<dbReference type="Proteomes" id="UP001204000">
    <property type="component" value="Unassembled WGS sequence"/>
</dbReference>
<keyword evidence="2" id="KW-1185">Reference proteome</keyword>
<comment type="caution">
    <text evidence="1">The sequence shown here is derived from an EMBL/GenBank/DDBJ whole genome shotgun (WGS) entry which is preliminary data.</text>
</comment>
<reference evidence="1" key="1">
    <citation type="submission" date="2022-05" db="EMBL/GenBank/DDBJ databases">
        <title>Corynebacterium sp. TA-R-1 sp. nov., isolated from human feces.</title>
        <authorList>
            <person name="Shamsuzzaman M."/>
            <person name="Dahal R.H."/>
        </authorList>
    </citation>
    <scope>NUCLEOTIDE SEQUENCE</scope>
    <source>
        <strain evidence="1">TA-R-1</strain>
    </source>
</reference>
<gene>
    <name evidence="1" type="ORF">M5J20_08055</name>
</gene>
<dbReference type="EMBL" id="JAMFTQ010000009">
    <property type="protein sequence ID" value="MCP1388139.1"/>
    <property type="molecule type" value="Genomic_DNA"/>
</dbReference>
<evidence type="ECO:0000313" key="2">
    <source>
        <dbReference type="Proteomes" id="UP001204000"/>
    </source>
</evidence>
<dbReference type="SUPFAM" id="SSF53474">
    <property type="entry name" value="alpha/beta-Hydrolases"/>
    <property type="match status" value="1"/>
</dbReference>
<dbReference type="GO" id="GO:0016787">
    <property type="term" value="F:hydrolase activity"/>
    <property type="evidence" value="ECO:0007669"/>
    <property type="project" value="UniProtKB-KW"/>
</dbReference>
<organism evidence="1 2">
    <name type="scientific">Corynebacterium stercoris</name>
    <dbReference type="NCBI Taxonomy" id="2943490"/>
    <lineage>
        <taxon>Bacteria</taxon>
        <taxon>Bacillati</taxon>
        <taxon>Actinomycetota</taxon>
        <taxon>Actinomycetes</taxon>
        <taxon>Mycobacteriales</taxon>
        <taxon>Corynebacteriaceae</taxon>
        <taxon>Corynebacterium</taxon>
    </lineage>
</organism>
<name>A0ABT1G286_9CORY</name>
<keyword evidence="1" id="KW-0378">Hydrolase</keyword>
<proteinExistence type="predicted"/>
<dbReference type="InterPro" id="IPR029058">
    <property type="entry name" value="AB_hydrolase_fold"/>
</dbReference>